<comment type="caution">
    <text evidence="1">The sequence shown here is derived from an EMBL/GenBank/DDBJ whole genome shotgun (WGS) entry which is preliminary data.</text>
</comment>
<organism evidence="1 2">
    <name type="scientific">Apibacter adventoris</name>
    <dbReference type="NCBI Taxonomy" id="1679466"/>
    <lineage>
        <taxon>Bacteria</taxon>
        <taxon>Pseudomonadati</taxon>
        <taxon>Bacteroidota</taxon>
        <taxon>Flavobacteriia</taxon>
        <taxon>Flavobacteriales</taxon>
        <taxon>Weeksellaceae</taxon>
        <taxon>Apibacter</taxon>
    </lineage>
</organism>
<dbReference type="Pfam" id="PF14595">
    <property type="entry name" value="Thioredoxin_9"/>
    <property type="match status" value="1"/>
</dbReference>
<dbReference type="InterPro" id="IPR036249">
    <property type="entry name" value="Thioredoxin-like_sf"/>
</dbReference>
<accession>A0A2S8A868</accession>
<reference evidence="1 2" key="1">
    <citation type="submission" date="2018-02" db="EMBL/GenBank/DDBJ databases">
        <title>Genome sequences of Apibacter spp., gut symbionts of Asian honey bees.</title>
        <authorList>
            <person name="Kwong W.K."/>
            <person name="Steele M.I."/>
            <person name="Moran N.A."/>
        </authorList>
    </citation>
    <scope>NUCLEOTIDE SEQUENCE [LARGE SCALE GENOMIC DNA]</scope>
    <source>
        <strain evidence="2">wkB301</strain>
    </source>
</reference>
<sequence>MMEPSIDLRYFWNKGVSYEKYKEIITLQEKQEIHSSDENIKKLAEYTRLNLSRIHRNDKTLILEESVTKQLACLSYKINILVISEGWCGDASQIVPVINKMVRCTDKLDIRLVFRDENERLINQYLTNGGKAIPIVILINAETFQEIAHWGPRPQPCTPFLQKYKSDPQHYSHDDFAIDVQNFYNQDKGHTISKELTRLIVKS</sequence>
<evidence type="ECO:0000313" key="2">
    <source>
        <dbReference type="Proteomes" id="UP000238042"/>
    </source>
</evidence>
<dbReference type="AlphaFoldDB" id="A0A2S8A868"/>
<dbReference type="Gene3D" id="3.40.30.10">
    <property type="entry name" value="Glutaredoxin"/>
    <property type="match status" value="1"/>
</dbReference>
<dbReference type="OrthoDB" id="6120799at2"/>
<gene>
    <name evidence="1" type="ORF">C4S77_09685</name>
</gene>
<protein>
    <submittedName>
        <fullName evidence="1">Thioredoxin family protein</fullName>
    </submittedName>
</protein>
<proteinExistence type="predicted"/>
<dbReference type="SUPFAM" id="SSF52833">
    <property type="entry name" value="Thioredoxin-like"/>
    <property type="match status" value="1"/>
</dbReference>
<dbReference type="EMBL" id="PSZM01000045">
    <property type="protein sequence ID" value="PQL90720.1"/>
    <property type="molecule type" value="Genomic_DNA"/>
</dbReference>
<name>A0A2S8A868_9FLAO</name>
<evidence type="ECO:0000313" key="1">
    <source>
        <dbReference type="EMBL" id="PQL90720.1"/>
    </source>
</evidence>
<dbReference type="Proteomes" id="UP000238042">
    <property type="component" value="Unassembled WGS sequence"/>
</dbReference>
<dbReference type="RefSeq" id="WP_105247371.1">
    <property type="nucleotide sequence ID" value="NZ_PSZM01000045.1"/>
</dbReference>
<keyword evidence="2" id="KW-1185">Reference proteome</keyword>